<protein>
    <submittedName>
        <fullName evidence="6">TetR family transcriptional regulator</fullName>
    </submittedName>
</protein>
<dbReference type="PROSITE" id="PS50977">
    <property type="entry name" value="HTH_TETR_2"/>
    <property type="match status" value="1"/>
</dbReference>
<name>A0A291RG35_9NOCA</name>
<evidence type="ECO:0000256" key="1">
    <source>
        <dbReference type="ARBA" id="ARBA00023015"/>
    </source>
</evidence>
<dbReference type="InterPro" id="IPR050109">
    <property type="entry name" value="HTH-type_TetR-like_transc_reg"/>
</dbReference>
<keyword evidence="1" id="KW-0805">Transcription regulation</keyword>
<dbReference type="GO" id="GO:0000976">
    <property type="term" value="F:transcription cis-regulatory region binding"/>
    <property type="evidence" value="ECO:0007669"/>
    <property type="project" value="TreeGrafter"/>
</dbReference>
<evidence type="ECO:0000259" key="5">
    <source>
        <dbReference type="PROSITE" id="PS50977"/>
    </source>
</evidence>
<gene>
    <name evidence="6" type="ORF">CRH09_10320</name>
</gene>
<dbReference type="PANTHER" id="PTHR30055:SF234">
    <property type="entry name" value="HTH-TYPE TRANSCRIPTIONAL REGULATOR BETI"/>
    <property type="match status" value="1"/>
</dbReference>
<evidence type="ECO:0000313" key="6">
    <source>
        <dbReference type="EMBL" id="ATL66543.1"/>
    </source>
</evidence>
<reference evidence="6 7" key="1">
    <citation type="submission" date="2017-10" db="EMBL/GenBank/DDBJ databases">
        <title>Comparative genomics between pathogenic Norcardia.</title>
        <authorList>
            <person name="Zeng L."/>
        </authorList>
    </citation>
    <scope>NUCLEOTIDE SEQUENCE [LARGE SCALE GENOMIC DNA]</scope>
    <source>
        <strain evidence="6 7">NC_YFY_NT001</strain>
    </source>
</reference>
<dbReference type="GeneID" id="88357802"/>
<dbReference type="AlphaFoldDB" id="A0A291RG35"/>
<keyword evidence="3" id="KW-0804">Transcription</keyword>
<evidence type="ECO:0000256" key="3">
    <source>
        <dbReference type="ARBA" id="ARBA00023163"/>
    </source>
</evidence>
<evidence type="ECO:0000256" key="2">
    <source>
        <dbReference type="ARBA" id="ARBA00023125"/>
    </source>
</evidence>
<dbReference type="InterPro" id="IPR009057">
    <property type="entry name" value="Homeodomain-like_sf"/>
</dbReference>
<accession>A0A291RG35</accession>
<dbReference type="EMBL" id="CP023778">
    <property type="protein sequence ID" value="ATL66543.1"/>
    <property type="molecule type" value="Genomic_DNA"/>
</dbReference>
<dbReference type="SUPFAM" id="SSF48498">
    <property type="entry name" value="Tetracyclin repressor-like, C-terminal domain"/>
    <property type="match status" value="1"/>
</dbReference>
<evidence type="ECO:0000256" key="4">
    <source>
        <dbReference type="PROSITE-ProRule" id="PRU00335"/>
    </source>
</evidence>
<dbReference type="Gene3D" id="1.10.357.10">
    <property type="entry name" value="Tetracycline Repressor, domain 2"/>
    <property type="match status" value="1"/>
</dbReference>
<dbReference type="SUPFAM" id="SSF46689">
    <property type="entry name" value="Homeodomain-like"/>
    <property type="match status" value="1"/>
</dbReference>
<dbReference type="InterPro" id="IPR036271">
    <property type="entry name" value="Tet_transcr_reg_TetR-rel_C_sf"/>
</dbReference>
<dbReference type="GO" id="GO:0003700">
    <property type="term" value="F:DNA-binding transcription factor activity"/>
    <property type="evidence" value="ECO:0007669"/>
    <property type="project" value="TreeGrafter"/>
</dbReference>
<dbReference type="RefSeq" id="WP_098693726.1">
    <property type="nucleotide sequence ID" value="NZ_CP023778.1"/>
</dbReference>
<dbReference type="InterPro" id="IPR001647">
    <property type="entry name" value="HTH_TetR"/>
</dbReference>
<dbReference type="PANTHER" id="PTHR30055">
    <property type="entry name" value="HTH-TYPE TRANSCRIPTIONAL REGULATOR RUTR"/>
    <property type="match status" value="1"/>
</dbReference>
<feature type="domain" description="HTH tetR-type" evidence="5">
    <location>
        <begin position="26"/>
        <end position="86"/>
    </location>
</feature>
<dbReference type="Pfam" id="PF00440">
    <property type="entry name" value="TetR_N"/>
    <property type="match status" value="1"/>
</dbReference>
<dbReference type="KEGG" id="ntp:CRH09_10320"/>
<proteinExistence type="predicted"/>
<feature type="DNA-binding region" description="H-T-H motif" evidence="4">
    <location>
        <begin position="49"/>
        <end position="68"/>
    </location>
</feature>
<dbReference type="Proteomes" id="UP000221961">
    <property type="component" value="Chromosome"/>
</dbReference>
<sequence>MGLEIGIDRGRLPPGTHGLDPADVVHSQRMRMYFGVLEAVSERGYAAVTVADIVARANVSRRTFYQQFRGRDDCFAAAFQAATDYILGHLDASVENVDRGDWRALIRITLDRYLTALADNGPCARAMHTESLVAGPVVAAQRRAMKSTLAQRMAAVFRIGRATGEIPAEVPGVAFEALIGALDDRVRDCLEGPGPRALPALTPDLYRITLALFGVPEWGEPGR</sequence>
<evidence type="ECO:0000313" key="7">
    <source>
        <dbReference type="Proteomes" id="UP000221961"/>
    </source>
</evidence>
<organism evidence="6 7">
    <name type="scientific">Nocardia terpenica</name>
    <dbReference type="NCBI Taxonomy" id="455432"/>
    <lineage>
        <taxon>Bacteria</taxon>
        <taxon>Bacillati</taxon>
        <taxon>Actinomycetota</taxon>
        <taxon>Actinomycetes</taxon>
        <taxon>Mycobacteriales</taxon>
        <taxon>Nocardiaceae</taxon>
        <taxon>Nocardia</taxon>
    </lineage>
</organism>
<keyword evidence="2 4" id="KW-0238">DNA-binding</keyword>